<keyword evidence="3" id="KW-0804">Transcription</keyword>
<dbReference type="CDD" id="cd00167">
    <property type="entry name" value="SANT"/>
    <property type="match status" value="2"/>
</dbReference>
<gene>
    <name evidence="7" type="ORF">M9Y10_014405</name>
</gene>
<feature type="domain" description="Myb-like" evidence="5">
    <location>
        <begin position="58"/>
        <end position="108"/>
    </location>
</feature>
<evidence type="ECO:0000256" key="2">
    <source>
        <dbReference type="ARBA" id="ARBA00023125"/>
    </source>
</evidence>
<comment type="caution">
    <text evidence="7">The sequence shown here is derived from an EMBL/GenBank/DDBJ whole genome shotgun (WGS) entry which is preliminary data.</text>
</comment>
<dbReference type="InterPro" id="IPR009057">
    <property type="entry name" value="Homeodomain-like_sf"/>
</dbReference>
<dbReference type="Proteomes" id="UP001470230">
    <property type="component" value="Unassembled WGS sequence"/>
</dbReference>
<keyword evidence="2" id="KW-0238">DNA-binding</keyword>
<evidence type="ECO:0000256" key="4">
    <source>
        <dbReference type="ARBA" id="ARBA00023242"/>
    </source>
</evidence>
<evidence type="ECO:0000256" key="3">
    <source>
        <dbReference type="ARBA" id="ARBA00023163"/>
    </source>
</evidence>
<dbReference type="SUPFAM" id="SSF46689">
    <property type="entry name" value="Homeodomain-like"/>
    <property type="match status" value="1"/>
</dbReference>
<dbReference type="Gene3D" id="1.10.10.60">
    <property type="entry name" value="Homeodomain-like"/>
    <property type="match status" value="2"/>
</dbReference>
<dbReference type="SMART" id="SM00717">
    <property type="entry name" value="SANT"/>
    <property type="match status" value="2"/>
</dbReference>
<proteinExistence type="predicted"/>
<dbReference type="PROSITE" id="PS51294">
    <property type="entry name" value="HTH_MYB"/>
    <property type="match status" value="1"/>
</dbReference>
<protein>
    <recommendedName>
        <fullName evidence="9">Myb-like DNA-binding domain containing protein</fullName>
    </recommendedName>
</protein>
<dbReference type="InterPro" id="IPR051575">
    <property type="entry name" value="Myb-like_DNA-bd"/>
</dbReference>
<sequence length="286" mass="34363">MSAQSVPTRKPRKYFTHDEDSKLIFYFGIFGHDFDKISCYMPERKPKQLRDRFNNYLSHELKISQWNSEEDDFLRSLVKEHGKNWRIIGKFFPYRTNISVKIRWNSITHIEPTTKTREEIRVEKFMSDFNETIKILLQKNPNIDISILNFYKLISDQGLGLKETHINKDQITEFLHSILKEINPNKFGSIRQFVRNNINNTNTIFTYLACKYPDLMKKYIKDDKHCNFLPKVQNKKQFEQKWNHNIDIINGAWQMLTLDELNFDFDDPFLIDSEFDTYQYTNSETL</sequence>
<dbReference type="PROSITE" id="PS50090">
    <property type="entry name" value="MYB_LIKE"/>
    <property type="match status" value="1"/>
</dbReference>
<dbReference type="InterPro" id="IPR017930">
    <property type="entry name" value="Myb_dom"/>
</dbReference>
<dbReference type="PANTHER" id="PTHR46621">
    <property type="entry name" value="SNRNA-ACTIVATING PROTEIN COMPLEX SUBUNIT 4"/>
    <property type="match status" value="1"/>
</dbReference>
<evidence type="ECO:0000313" key="7">
    <source>
        <dbReference type="EMBL" id="KAK8896498.1"/>
    </source>
</evidence>
<name>A0ABR2KZE9_9EUKA</name>
<keyword evidence="1" id="KW-0805">Transcription regulation</keyword>
<dbReference type="EMBL" id="JAPFFF010000002">
    <property type="protein sequence ID" value="KAK8896498.1"/>
    <property type="molecule type" value="Genomic_DNA"/>
</dbReference>
<dbReference type="PANTHER" id="PTHR46621:SF1">
    <property type="entry name" value="SNRNA-ACTIVATING PROTEIN COMPLEX SUBUNIT 4"/>
    <property type="match status" value="1"/>
</dbReference>
<dbReference type="InterPro" id="IPR001005">
    <property type="entry name" value="SANT/Myb"/>
</dbReference>
<keyword evidence="4" id="KW-0539">Nucleus</keyword>
<evidence type="ECO:0000313" key="8">
    <source>
        <dbReference type="Proteomes" id="UP001470230"/>
    </source>
</evidence>
<organism evidence="7 8">
    <name type="scientific">Tritrichomonas musculus</name>
    <dbReference type="NCBI Taxonomy" id="1915356"/>
    <lineage>
        <taxon>Eukaryota</taxon>
        <taxon>Metamonada</taxon>
        <taxon>Parabasalia</taxon>
        <taxon>Tritrichomonadida</taxon>
        <taxon>Tritrichomonadidae</taxon>
        <taxon>Tritrichomonas</taxon>
    </lineage>
</organism>
<accession>A0ABR2KZE9</accession>
<evidence type="ECO:0000259" key="5">
    <source>
        <dbReference type="PROSITE" id="PS50090"/>
    </source>
</evidence>
<dbReference type="Pfam" id="PF00249">
    <property type="entry name" value="Myb_DNA-binding"/>
    <property type="match status" value="2"/>
</dbReference>
<reference evidence="7 8" key="1">
    <citation type="submission" date="2024-04" db="EMBL/GenBank/DDBJ databases">
        <title>Tritrichomonas musculus Genome.</title>
        <authorList>
            <person name="Alves-Ferreira E."/>
            <person name="Grigg M."/>
            <person name="Lorenzi H."/>
            <person name="Galac M."/>
        </authorList>
    </citation>
    <scope>NUCLEOTIDE SEQUENCE [LARGE SCALE GENOMIC DNA]</scope>
    <source>
        <strain evidence="7 8">EAF2021</strain>
    </source>
</reference>
<evidence type="ECO:0000259" key="6">
    <source>
        <dbReference type="PROSITE" id="PS51294"/>
    </source>
</evidence>
<evidence type="ECO:0008006" key="9">
    <source>
        <dbReference type="Google" id="ProtNLM"/>
    </source>
</evidence>
<evidence type="ECO:0000256" key="1">
    <source>
        <dbReference type="ARBA" id="ARBA00023015"/>
    </source>
</evidence>
<feature type="domain" description="HTH myb-type" evidence="6">
    <location>
        <begin position="58"/>
        <end position="114"/>
    </location>
</feature>
<keyword evidence="8" id="KW-1185">Reference proteome</keyword>